<dbReference type="RefSeq" id="WP_077418345.1">
    <property type="nucleotide sequence ID" value="NZ_MLHI01000020.1"/>
</dbReference>
<gene>
    <name evidence="1" type="ORF">BKK50_11515</name>
</gene>
<evidence type="ECO:0000313" key="1">
    <source>
        <dbReference type="EMBL" id="OOF38565.1"/>
    </source>
</evidence>
<keyword evidence="2" id="KW-1185">Reference proteome</keyword>
<evidence type="ECO:0000313" key="2">
    <source>
        <dbReference type="Proteomes" id="UP000189433"/>
    </source>
</evidence>
<proteinExistence type="predicted"/>
<organism evidence="1 2">
    <name type="scientific">Rodentibacter rarus</name>
    <dbReference type="NCBI Taxonomy" id="1908260"/>
    <lineage>
        <taxon>Bacteria</taxon>
        <taxon>Pseudomonadati</taxon>
        <taxon>Pseudomonadota</taxon>
        <taxon>Gammaproteobacteria</taxon>
        <taxon>Pasteurellales</taxon>
        <taxon>Pasteurellaceae</taxon>
        <taxon>Rodentibacter</taxon>
    </lineage>
</organism>
<dbReference type="OrthoDB" id="5680843at2"/>
<sequence>MTTFNKILNPMYSAIAAYSTQEDGSINAKYVIGTGTDNDGVVTDFTPIISEYKWIDVEGAKAINDAPFTKDDIGKTPTQIMLSRIYAYLKENGQIVV</sequence>
<dbReference type="Proteomes" id="UP000189433">
    <property type="component" value="Unassembled WGS sequence"/>
</dbReference>
<reference evidence="1 2" key="1">
    <citation type="submission" date="2016-10" db="EMBL/GenBank/DDBJ databases">
        <title>Rodentibacter gen. nov. and new species.</title>
        <authorList>
            <person name="Christensen H."/>
        </authorList>
    </citation>
    <scope>NUCLEOTIDE SEQUENCE [LARGE SCALE GENOMIC DNA]</scope>
    <source>
        <strain evidence="1 2">CCUG17206</strain>
    </source>
</reference>
<accession>A0A1V3IDG9</accession>
<dbReference type="EMBL" id="MLHJ01000145">
    <property type="protein sequence ID" value="OOF38565.1"/>
    <property type="molecule type" value="Genomic_DNA"/>
</dbReference>
<comment type="caution">
    <text evidence="1">The sequence shown here is derived from an EMBL/GenBank/DDBJ whole genome shotgun (WGS) entry which is preliminary data.</text>
</comment>
<name>A0A1V3IDG9_9PAST</name>
<protein>
    <submittedName>
        <fullName evidence="1">Uncharacterized protein</fullName>
    </submittedName>
</protein>
<dbReference type="AlphaFoldDB" id="A0A1V3IDG9"/>